<name>A0A9P6CTX5_9AGAR</name>
<keyword evidence="1" id="KW-0812">Transmembrane</keyword>
<feature type="transmembrane region" description="Helical" evidence="1">
    <location>
        <begin position="20"/>
        <end position="42"/>
    </location>
</feature>
<feature type="transmembrane region" description="Helical" evidence="1">
    <location>
        <begin position="128"/>
        <end position="156"/>
    </location>
</feature>
<accession>A0A9P6CTX5</accession>
<keyword evidence="1" id="KW-0472">Membrane</keyword>
<sequence>MVYRLQVVDGNAQDTLNKVGVYAFIVLNLIGGLGMVVMLIIAALSSKVKRLPTWYSFCVSWAMSTASYLLLFITAEQFTQTPIFYVCYVQASLIYAMPPTTTSTTLALLVQILLSFPDVTSDRPKKASLLASVMLIMIPYTIFLFLFVGVSAFHTMKPDSLQKSHVGTYCDSSDSAWLRVSFSLVAGISLLILIVQALLIKKLYQSMRVLKSNPQSTATTIRGIVFTLLGFVSMVLAIFFVLVDKNDLPFDIILSTFPVLALLVFGTQKDMFAWLLWKSTTPYKSEGRGSVFFGKDQIRV</sequence>
<feature type="transmembrane region" description="Helical" evidence="1">
    <location>
        <begin position="93"/>
        <end position="116"/>
    </location>
</feature>
<evidence type="ECO:0000313" key="2">
    <source>
        <dbReference type="EMBL" id="KAF9479871.1"/>
    </source>
</evidence>
<organism evidence="2 3">
    <name type="scientific">Pholiota conissans</name>
    <dbReference type="NCBI Taxonomy" id="109636"/>
    <lineage>
        <taxon>Eukaryota</taxon>
        <taxon>Fungi</taxon>
        <taxon>Dikarya</taxon>
        <taxon>Basidiomycota</taxon>
        <taxon>Agaricomycotina</taxon>
        <taxon>Agaricomycetes</taxon>
        <taxon>Agaricomycetidae</taxon>
        <taxon>Agaricales</taxon>
        <taxon>Agaricineae</taxon>
        <taxon>Strophariaceae</taxon>
        <taxon>Pholiota</taxon>
    </lineage>
</organism>
<reference evidence="2" key="1">
    <citation type="submission" date="2020-11" db="EMBL/GenBank/DDBJ databases">
        <authorList>
            <consortium name="DOE Joint Genome Institute"/>
            <person name="Ahrendt S."/>
            <person name="Riley R."/>
            <person name="Andreopoulos W."/>
            <person name="Labutti K."/>
            <person name="Pangilinan J."/>
            <person name="Ruiz-Duenas F.J."/>
            <person name="Barrasa J.M."/>
            <person name="Sanchez-Garcia M."/>
            <person name="Camarero S."/>
            <person name="Miyauchi S."/>
            <person name="Serrano A."/>
            <person name="Linde D."/>
            <person name="Babiker R."/>
            <person name="Drula E."/>
            <person name="Ayuso-Fernandez I."/>
            <person name="Pacheco R."/>
            <person name="Padilla G."/>
            <person name="Ferreira P."/>
            <person name="Barriuso J."/>
            <person name="Kellner H."/>
            <person name="Castanera R."/>
            <person name="Alfaro M."/>
            <person name="Ramirez L."/>
            <person name="Pisabarro A.G."/>
            <person name="Kuo A."/>
            <person name="Tritt A."/>
            <person name="Lipzen A."/>
            <person name="He G."/>
            <person name="Yan M."/>
            <person name="Ng V."/>
            <person name="Cullen D."/>
            <person name="Martin F."/>
            <person name="Rosso M.-N."/>
            <person name="Henrissat B."/>
            <person name="Hibbett D."/>
            <person name="Martinez A.T."/>
            <person name="Grigoriev I.V."/>
        </authorList>
    </citation>
    <scope>NUCLEOTIDE SEQUENCE</scope>
    <source>
        <strain evidence="2">CIRM-BRFM 674</strain>
    </source>
</reference>
<evidence type="ECO:0000313" key="3">
    <source>
        <dbReference type="Proteomes" id="UP000807469"/>
    </source>
</evidence>
<feature type="transmembrane region" description="Helical" evidence="1">
    <location>
        <begin position="248"/>
        <end position="266"/>
    </location>
</feature>
<gene>
    <name evidence="2" type="ORF">BDN70DRAFT_878297</name>
</gene>
<protein>
    <submittedName>
        <fullName evidence="2">Uncharacterized protein</fullName>
    </submittedName>
</protein>
<feature type="transmembrane region" description="Helical" evidence="1">
    <location>
        <begin position="221"/>
        <end position="242"/>
    </location>
</feature>
<dbReference type="EMBL" id="MU155204">
    <property type="protein sequence ID" value="KAF9479871.1"/>
    <property type="molecule type" value="Genomic_DNA"/>
</dbReference>
<feature type="transmembrane region" description="Helical" evidence="1">
    <location>
        <begin position="176"/>
        <end position="200"/>
    </location>
</feature>
<dbReference type="OrthoDB" id="2988301at2759"/>
<keyword evidence="3" id="KW-1185">Reference proteome</keyword>
<dbReference type="Proteomes" id="UP000807469">
    <property type="component" value="Unassembled WGS sequence"/>
</dbReference>
<comment type="caution">
    <text evidence="2">The sequence shown here is derived from an EMBL/GenBank/DDBJ whole genome shotgun (WGS) entry which is preliminary data.</text>
</comment>
<keyword evidence="1" id="KW-1133">Transmembrane helix</keyword>
<evidence type="ECO:0000256" key="1">
    <source>
        <dbReference type="SAM" id="Phobius"/>
    </source>
</evidence>
<proteinExistence type="predicted"/>
<dbReference type="AlphaFoldDB" id="A0A9P6CTX5"/>
<feature type="transmembrane region" description="Helical" evidence="1">
    <location>
        <begin position="54"/>
        <end position="73"/>
    </location>
</feature>